<dbReference type="Proteomes" id="UP001162501">
    <property type="component" value="Chromosome 22"/>
</dbReference>
<feature type="non-terminal residue" evidence="1">
    <location>
        <position position="84"/>
    </location>
</feature>
<proteinExistence type="predicted"/>
<name>A0AC59Z1F5_RANTA</name>
<evidence type="ECO:0000313" key="2">
    <source>
        <dbReference type="Proteomes" id="UP001162501"/>
    </source>
</evidence>
<reference evidence="1" key="1">
    <citation type="submission" date="2023-05" db="EMBL/GenBank/DDBJ databases">
        <authorList>
            <consortium name="ELIXIR-Norway"/>
        </authorList>
    </citation>
    <scope>NUCLEOTIDE SEQUENCE</scope>
</reference>
<gene>
    <name evidence="1" type="ORF">MRATA1EN22A_LOCUS12850</name>
</gene>
<evidence type="ECO:0000313" key="1">
    <source>
        <dbReference type="EMBL" id="CAN0154351.1"/>
    </source>
</evidence>
<protein>
    <submittedName>
        <fullName evidence="1">Uncharacterized protein</fullName>
    </submittedName>
</protein>
<organism evidence="1 2">
    <name type="scientific">Rangifer tarandus platyrhynchus</name>
    <name type="common">Svalbard reindeer</name>
    <dbReference type="NCBI Taxonomy" id="3082113"/>
    <lineage>
        <taxon>Eukaryota</taxon>
        <taxon>Metazoa</taxon>
        <taxon>Chordata</taxon>
        <taxon>Craniata</taxon>
        <taxon>Vertebrata</taxon>
        <taxon>Euteleostomi</taxon>
        <taxon>Mammalia</taxon>
        <taxon>Eutheria</taxon>
        <taxon>Laurasiatheria</taxon>
        <taxon>Artiodactyla</taxon>
        <taxon>Ruminantia</taxon>
        <taxon>Pecora</taxon>
        <taxon>Cervidae</taxon>
        <taxon>Odocoileinae</taxon>
        <taxon>Rangifer</taxon>
    </lineage>
</organism>
<reference evidence="1" key="2">
    <citation type="submission" date="2025-03" db="EMBL/GenBank/DDBJ databases">
        <authorList>
            <consortium name="ELIXIR-Norway"/>
            <consortium name="Elixir Norway"/>
        </authorList>
    </citation>
    <scope>NUCLEOTIDE SEQUENCE</scope>
</reference>
<accession>A0AC59Z1F5</accession>
<dbReference type="EMBL" id="OX596106">
    <property type="protein sequence ID" value="CAN0154351.1"/>
    <property type="molecule type" value="Genomic_DNA"/>
</dbReference>
<sequence>MTNGGGWEGREGVRRGGEVTLKSLGFGRHGVKATPGEEGSAWQMEEFMQSLGDLDKGGLSRGPHIIHLRQKKTAGCGNGGGGEK</sequence>